<dbReference type="RefSeq" id="WP_187684698.1">
    <property type="nucleotide sequence ID" value="NZ_AP023396.1"/>
</dbReference>
<gene>
    <name evidence="3" type="ORF">NWFMUON74_56250</name>
</gene>
<feature type="region of interest" description="Disordered" evidence="1">
    <location>
        <begin position="89"/>
        <end position="111"/>
    </location>
</feature>
<evidence type="ECO:0000256" key="2">
    <source>
        <dbReference type="SAM" id="Phobius"/>
    </source>
</evidence>
<feature type="transmembrane region" description="Helical" evidence="2">
    <location>
        <begin position="6"/>
        <end position="24"/>
    </location>
</feature>
<reference evidence="3 4" key="1">
    <citation type="submission" date="2020-08" db="EMBL/GenBank/DDBJ databases">
        <title>Genome Sequencing of Nocardia wallacei strain FMUON74 and assembly.</title>
        <authorList>
            <person name="Toyokawa M."/>
            <person name="Uesaka K."/>
        </authorList>
    </citation>
    <scope>NUCLEOTIDE SEQUENCE [LARGE SCALE GENOMIC DNA]</scope>
    <source>
        <strain evidence="3 4">FMUON74</strain>
    </source>
</reference>
<evidence type="ECO:0000313" key="3">
    <source>
        <dbReference type="EMBL" id="BCK57853.1"/>
    </source>
</evidence>
<dbReference type="EMBL" id="AP023396">
    <property type="protein sequence ID" value="BCK57853.1"/>
    <property type="molecule type" value="Genomic_DNA"/>
</dbReference>
<feature type="compositionally biased region" description="Basic and acidic residues" evidence="1">
    <location>
        <begin position="92"/>
        <end position="105"/>
    </location>
</feature>
<dbReference type="GeneID" id="80350061"/>
<dbReference type="KEGG" id="nwl:NWFMUON74_56250"/>
<keyword evidence="2" id="KW-0472">Membrane</keyword>
<protein>
    <submittedName>
        <fullName evidence="3">Uncharacterized protein</fullName>
    </submittedName>
</protein>
<keyword evidence="4" id="KW-1185">Reference proteome</keyword>
<keyword evidence="2" id="KW-1133">Transmembrane helix</keyword>
<evidence type="ECO:0000256" key="1">
    <source>
        <dbReference type="SAM" id="MobiDB-lite"/>
    </source>
</evidence>
<accession>A0A7G1KUI5</accession>
<proteinExistence type="predicted"/>
<sequence length="111" mass="12135">MYSSQLLQLVGVAAAFSYVVWLVVTSRQVSRRRCELCGHLYVAHDPTVGVCRGRAGAFPGVGPDDWTLCAYDLRCRCRGFITLSDDIGAEVGDEKSPSRRIDRPTRASQGG</sequence>
<organism evidence="3 4">
    <name type="scientific">Nocardia wallacei</name>
    <dbReference type="NCBI Taxonomy" id="480035"/>
    <lineage>
        <taxon>Bacteria</taxon>
        <taxon>Bacillati</taxon>
        <taxon>Actinomycetota</taxon>
        <taxon>Actinomycetes</taxon>
        <taxon>Mycobacteriales</taxon>
        <taxon>Nocardiaceae</taxon>
        <taxon>Nocardia</taxon>
    </lineage>
</organism>
<evidence type="ECO:0000313" key="4">
    <source>
        <dbReference type="Proteomes" id="UP000516173"/>
    </source>
</evidence>
<keyword evidence="2" id="KW-0812">Transmembrane</keyword>
<name>A0A7G1KUI5_9NOCA</name>
<dbReference type="Proteomes" id="UP000516173">
    <property type="component" value="Chromosome"/>
</dbReference>
<dbReference type="AlphaFoldDB" id="A0A7G1KUI5"/>